<gene>
    <name evidence="3" type="ORF">ACFOUW_25420</name>
</gene>
<feature type="domain" description="PLL-like beta propeller" evidence="2">
    <location>
        <begin position="35"/>
        <end position="312"/>
    </location>
</feature>
<dbReference type="Gene3D" id="2.120.10.70">
    <property type="entry name" value="Fucose-specific lectin"/>
    <property type="match status" value="1"/>
</dbReference>
<dbReference type="Pfam" id="PF26607">
    <property type="entry name" value="DUF8189"/>
    <property type="match status" value="1"/>
</dbReference>
<name>A0ABV7YJE0_9ACTN</name>
<evidence type="ECO:0000313" key="4">
    <source>
        <dbReference type="Proteomes" id="UP001595699"/>
    </source>
</evidence>
<evidence type="ECO:0000256" key="1">
    <source>
        <dbReference type="SAM" id="MobiDB-lite"/>
    </source>
</evidence>
<feature type="compositionally biased region" description="Pro residues" evidence="1">
    <location>
        <begin position="22"/>
        <end position="31"/>
    </location>
</feature>
<evidence type="ECO:0000259" key="2">
    <source>
        <dbReference type="Pfam" id="PF26607"/>
    </source>
</evidence>
<sequence>MGMEALAQAPICLDSPDEPVGSNPPPFPPAPVRKTAEPTLDLFARGTDNQLYHRWWKSGSPWTQWQSLRGELASGAGVASHNNGVLHLGVLGPDRRIHDRSFVNDGMLAGGWSNWKPLGSGEFSSAPSPVSWGTDHFAMYAKGADNRIRQNRYTFGVGWSDWQLFPGDTQTFTSAPAAVAYAPERLHVFVKGTDDRIYERHTLPAGGWSAWAALGTRTFHSGPGAVSWGEQHLEVFAVDLADRKVWHTWYRFGVGWSDWVTFDGAQTFTEAPAAGTHGLEKLNLFALGTDGRIWERYHLGGGQWSPWASTGTQQFTSAPASASWSNR</sequence>
<keyword evidence="4" id="KW-1185">Reference proteome</keyword>
<dbReference type="Proteomes" id="UP001595699">
    <property type="component" value="Unassembled WGS sequence"/>
</dbReference>
<dbReference type="InterPro" id="IPR058502">
    <property type="entry name" value="PLL-like_beta-prop"/>
</dbReference>
<dbReference type="SUPFAM" id="SSF89372">
    <property type="entry name" value="Fucose-specific lectin"/>
    <property type="match status" value="2"/>
</dbReference>
<feature type="region of interest" description="Disordered" evidence="1">
    <location>
        <begin position="10"/>
        <end position="34"/>
    </location>
</feature>
<organism evidence="3 4">
    <name type="scientific">Tenggerimyces flavus</name>
    <dbReference type="NCBI Taxonomy" id="1708749"/>
    <lineage>
        <taxon>Bacteria</taxon>
        <taxon>Bacillati</taxon>
        <taxon>Actinomycetota</taxon>
        <taxon>Actinomycetes</taxon>
        <taxon>Propionibacteriales</taxon>
        <taxon>Nocardioidaceae</taxon>
        <taxon>Tenggerimyces</taxon>
    </lineage>
</organism>
<reference evidence="4" key="1">
    <citation type="journal article" date="2019" name="Int. J. Syst. Evol. Microbiol.">
        <title>The Global Catalogue of Microorganisms (GCM) 10K type strain sequencing project: providing services to taxonomists for standard genome sequencing and annotation.</title>
        <authorList>
            <consortium name="The Broad Institute Genomics Platform"/>
            <consortium name="The Broad Institute Genome Sequencing Center for Infectious Disease"/>
            <person name="Wu L."/>
            <person name="Ma J."/>
        </authorList>
    </citation>
    <scope>NUCLEOTIDE SEQUENCE [LARGE SCALE GENOMIC DNA]</scope>
    <source>
        <strain evidence="4">CGMCC 4.7241</strain>
    </source>
</reference>
<protein>
    <recommendedName>
        <fullName evidence="2">PLL-like beta propeller domain-containing protein</fullName>
    </recommendedName>
</protein>
<dbReference type="CDD" id="cd22954">
    <property type="entry name" value="PLL_lectin"/>
    <property type="match status" value="1"/>
</dbReference>
<dbReference type="EMBL" id="JBHRZH010000023">
    <property type="protein sequence ID" value="MFC3764200.1"/>
    <property type="molecule type" value="Genomic_DNA"/>
</dbReference>
<evidence type="ECO:0000313" key="3">
    <source>
        <dbReference type="EMBL" id="MFC3764200.1"/>
    </source>
</evidence>
<proteinExistence type="predicted"/>
<accession>A0ABV7YJE0</accession>
<comment type="caution">
    <text evidence="3">The sequence shown here is derived from an EMBL/GenBank/DDBJ whole genome shotgun (WGS) entry which is preliminary data.</text>
</comment>
<dbReference type="RefSeq" id="WP_205114949.1">
    <property type="nucleotide sequence ID" value="NZ_JAFBCM010000001.1"/>
</dbReference>